<dbReference type="STRING" id="1149755.A0A2J6RQZ8"/>
<keyword evidence="1" id="KW-0812">Transmembrane</keyword>
<accession>A0A2J6RQZ8</accession>
<feature type="transmembrane region" description="Helical" evidence="1">
    <location>
        <begin position="249"/>
        <end position="272"/>
    </location>
</feature>
<feature type="transmembrane region" description="Helical" evidence="1">
    <location>
        <begin position="313"/>
        <end position="331"/>
    </location>
</feature>
<feature type="transmembrane region" description="Helical" evidence="1">
    <location>
        <begin position="182"/>
        <end position="206"/>
    </location>
</feature>
<reference evidence="2 3" key="1">
    <citation type="submission" date="2016-04" db="EMBL/GenBank/DDBJ databases">
        <title>A degradative enzymes factory behind the ericoid mycorrhizal symbiosis.</title>
        <authorList>
            <consortium name="DOE Joint Genome Institute"/>
            <person name="Martino E."/>
            <person name="Morin E."/>
            <person name="Grelet G."/>
            <person name="Kuo A."/>
            <person name="Kohler A."/>
            <person name="Daghino S."/>
            <person name="Barry K."/>
            <person name="Choi C."/>
            <person name="Cichocki N."/>
            <person name="Clum A."/>
            <person name="Copeland A."/>
            <person name="Hainaut M."/>
            <person name="Haridas S."/>
            <person name="Labutti K."/>
            <person name="Lindquist E."/>
            <person name="Lipzen A."/>
            <person name="Khouja H.-R."/>
            <person name="Murat C."/>
            <person name="Ohm R."/>
            <person name="Olson A."/>
            <person name="Spatafora J."/>
            <person name="Veneault-Fourrey C."/>
            <person name="Henrissat B."/>
            <person name="Grigoriev I."/>
            <person name="Martin F."/>
            <person name="Perotto S."/>
        </authorList>
    </citation>
    <scope>NUCLEOTIDE SEQUENCE [LARGE SCALE GENOMIC DNA]</scope>
    <source>
        <strain evidence="2 3">F</strain>
    </source>
</reference>
<sequence length="343" mass="38009">MNSATNHSSIRLIRFSDFTPNTLQEPSQSNRLALVNSFYGTGATAAWYLACFASVISWTCHPRKRSVDAITSDFIAIVTFPTIASAHLLTQIQSWSSGASLDDMTLQQMGASLSASLIINEAYLSLCNVLLLPGVFVRTPKRLCLLAVTGVFCVISEAYLYFALPSVRQTPGIFERTFLIDSFALLLFILILVSILFGLLLVYLFVLVSRTQPDPVPEPEARAGAEMEDAAVRNEDIFLRLPSNYCRSLSLTVLSFPLMALTAIACGGTSMYDLLVALFTMYKERKRTWAGSHSFIYLFFPKTEASIMDLDQAVALSAGMTVLGFSLYSAADAQYNRWWRKQK</sequence>
<organism evidence="2 3">
    <name type="scientific">Hyaloscypha variabilis (strain UAMH 11265 / GT02V1 / F)</name>
    <name type="common">Meliniomyces variabilis</name>
    <dbReference type="NCBI Taxonomy" id="1149755"/>
    <lineage>
        <taxon>Eukaryota</taxon>
        <taxon>Fungi</taxon>
        <taxon>Dikarya</taxon>
        <taxon>Ascomycota</taxon>
        <taxon>Pezizomycotina</taxon>
        <taxon>Leotiomycetes</taxon>
        <taxon>Helotiales</taxon>
        <taxon>Hyaloscyphaceae</taxon>
        <taxon>Hyaloscypha</taxon>
        <taxon>Hyaloscypha variabilis</taxon>
    </lineage>
</organism>
<feature type="transmembrane region" description="Helical" evidence="1">
    <location>
        <begin position="143"/>
        <end position="162"/>
    </location>
</feature>
<feature type="transmembrane region" description="Helical" evidence="1">
    <location>
        <begin position="109"/>
        <end position="131"/>
    </location>
</feature>
<dbReference type="AlphaFoldDB" id="A0A2J6RQZ8"/>
<keyword evidence="3" id="KW-1185">Reference proteome</keyword>
<dbReference type="EMBL" id="KZ613945">
    <property type="protein sequence ID" value="PMD40913.1"/>
    <property type="molecule type" value="Genomic_DNA"/>
</dbReference>
<keyword evidence="1" id="KW-0472">Membrane</keyword>
<dbReference type="Proteomes" id="UP000235786">
    <property type="component" value="Unassembled WGS sequence"/>
</dbReference>
<gene>
    <name evidence="2" type="ORF">L207DRAFT_633853</name>
</gene>
<proteinExistence type="predicted"/>
<evidence type="ECO:0000256" key="1">
    <source>
        <dbReference type="SAM" id="Phobius"/>
    </source>
</evidence>
<protein>
    <submittedName>
        <fullName evidence="2">Uncharacterized protein</fullName>
    </submittedName>
</protein>
<feature type="transmembrane region" description="Helical" evidence="1">
    <location>
        <begin position="38"/>
        <end position="58"/>
    </location>
</feature>
<feature type="transmembrane region" description="Helical" evidence="1">
    <location>
        <begin position="70"/>
        <end position="89"/>
    </location>
</feature>
<dbReference type="OrthoDB" id="2309723at2759"/>
<evidence type="ECO:0000313" key="3">
    <source>
        <dbReference type="Proteomes" id="UP000235786"/>
    </source>
</evidence>
<keyword evidence="1" id="KW-1133">Transmembrane helix</keyword>
<evidence type="ECO:0000313" key="2">
    <source>
        <dbReference type="EMBL" id="PMD40913.1"/>
    </source>
</evidence>
<name>A0A2J6RQZ8_HYAVF</name>